<keyword evidence="3" id="KW-1185">Reference proteome</keyword>
<dbReference type="RefSeq" id="WP_090743793.1">
    <property type="nucleotide sequence ID" value="NZ_CZQA01000001.1"/>
</dbReference>
<accession>A0A0S4L765</accession>
<evidence type="ECO:0000256" key="1">
    <source>
        <dbReference type="SAM" id="SignalP"/>
    </source>
</evidence>
<dbReference type="Gene3D" id="1.10.606.20">
    <property type="match status" value="1"/>
</dbReference>
<dbReference type="STRING" id="1742972.COMA1_10721"/>
<reference evidence="2 3" key="1">
    <citation type="submission" date="2015-10" db="EMBL/GenBank/DDBJ databases">
        <authorList>
            <person name="Gilbert D.G."/>
        </authorList>
    </citation>
    <scope>NUCLEOTIDE SEQUENCE [LARGE SCALE GENOMIC DNA]</scope>
    <source>
        <strain evidence="2">COMA1</strain>
    </source>
</reference>
<evidence type="ECO:0000313" key="2">
    <source>
        <dbReference type="EMBL" id="CUS32606.1"/>
    </source>
</evidence>
<dbReference type="Proteomes" id="UP000199032">
    <property type="component" value="Unassembled WGS sequence"/>
</dbReference>
<protein>
    <submittedName>
        <fullName evidence="2">Phosphoesterase, PA-phosphatase related protein</fullName>
    </submittedName>
</protein>
<dbReference type="SUPFAM" id="SSF48317">
    <property type="entry name" value="Acid phosphatase/Vanadium-dependent haloperoxidase"/>
    <property type="match status" value="1"/>
</dbReference>
<name>A0A0S4L765_9BACT</name>
<evidence type="ECO:0000313" key="3">
    <source>
        <dbReference type="Proteomes" id="UP000199032"/>
    </source>
</evidence>
<dbReference type="EMBL" id="CZQA01000001">
    <property type="protein sequence ID" value="CUS32606.1"/>
    <property type="molecule type" value="Genomic_DNA"/>
</dbReference>
<keyword evidence="1" id="KW-0732">Signal</keyword>
<organism evidence="2 3">
    <name type="scientific">Candidatus Nitrospira nitrosa</name>
    <dbReference type="NCBI Taxonomy" id="1742972"/>
    <lineage>
        <taxon>Bacteria</taxon>
        <taxon>Pseudomonadati</taxon>
        <taxon>Nitrospirota</taxon>
        <taxon>Nitrospiria</taxon>
        <taxon>Nitrospirales</taxon>
        <taxon>Nitrospiraceae</taxon>
        <taxon>Nitrospira</taxon>
    </lineage>
</organism>
<dbReference type="AlphaFoldDB" id="A0A0S4L765"/>
<gene>
    <name evidence="2" type="ORF">COMA1_10721</name>
</gene>
<feature type="chain" id="PRO_5006623753" evidence="1">
    <location>
        <begin position="31"/>
        <end position="414"/>
    </location>
</feature>
<dbReference type="OrthoDB" id="9771961at2"/>
<sequence length="414" mass="44922">MQLTIVYSQILRVSLIALLLSASALSDACADAVTEWNEQAGGIVVKAGLGPLPAERALAMVQASVYEAVNAITQRYPVSDLKLETASGASVEAAVAAANRAMLTKLVPSQQAIIDHAYQAAMTAIADGSAKSNGMAVGEKAVAGILARRANDEAAAGESYRPQTRAGTYVPTVIPEAPQWRYRTPWLMTNPSQFRPGPPPDLGSEVWVRDYNEVKALGGKQSRQRTAAQTDIARFWEEVMPPIYHGIVRSVANIPGRDITRNARLFAAVTQASDDGLIAVFDAKYHYGFWRPLTAIRNGDIDGNDATERDESWVPFIETPMHPEYPCAHCITSGVVGTVLKAEIGNDPMPVLITTSHAAGDIARNWTSVDEFMQEVPNARIYDGVHYRNSGKVGTEMGKQIGRLAIEKYQLMRK</sequence>
<dbReference type="InterPro" id="IPR036938">
    <property type="entry name" value="PAP2/HPO_sf"/>
</dbReference>
<proteinExistence type="predicted"/>
<dbReference type="PANTHER" id="PTHR34599">
    <property type="entry name" value="PEROXIDASE-RELATED"/>
    <property type="match status" value="1"/>
</dbReference>
<dbReference type="InterPro" id="IPR052559">
    <property type="entry name" value="V-haloperoxidase"/>
</dbReference>
<feature type="signal peptide" evidence="1">
    <location>
        <begin position="1"/>
        <end position="30"/>
    </location>
</feature>
<dbReference type="PANTHER" id="PTHR34599:SF1">
    <property type="entry name" value="PHOSPHATIDIC ACID PHOSPHATASE TYPE 2_HALOPEROXIDASE DOMAIN-CONTAINING PROTEIN"/>
    <property type="match status" value="1"/>
</dbReference>
<dbReference type="CDD" id="cd03398">
    <property type="entry name" value="PAP2_haloperoxidase"/>
    <property type="match status" value="1"/>
</dbReference>